<accession>A0A6S8WZ86</accession>
<feature type="region of interest" description="Disordered" evidence="1">
    <location>
        <begin position="1668"/>
        <end position="1697"/>
    </location>
</feature>
<feature type="region of interest" description="Disordered" evidence="1">
    <location>
        <begin position="100"/>
        <end position="192"/>
    </location>
</feature>
<evidence type="ECO:0000313" key="3">
    <source>
        <dbReference type="EMBL" id="CAE0469944.1"/>
    </source>
</evidence>
<feature type="region of interest" description="Disordered" evidence="1">
    <location>
        <begin position="1298"/>
        <end position="1346"/>
    </location>
</feature>
<name>A0A6S8WZ86_9STRA</name>
<organism evidence="3">
    <name type="scientific">Chaetoceros debilis</name>
    <dbReference type="NCBI Taxonomy" id="122233"/>
    <lineage>
        <taxon>Eukaryota</taxon>
        <taxon>Sar</taxon>
        <taxon>Stramenopiles</taxon>
        <taxon>Ochrophyta</taxon>
        <taxon>Bacillariophyta</taxon>
        <taxon>Coscinodiscophyceae</taxon>
        <taxon>Chaetocerotophycidae</taxon>
        <taxon>Chaetocerotales</taxon>
        <taxon>Chaetocerotaceae</taxon>
        <taxon>Chaetoceros</taxon>
    </lineage>
</organism>
<evidence type="ECO:0000256" key="1">
    <source>
        <dbReference type="SAM" id="MobiDB-lite"/>
    </source>
</evidence>
<feature type="compositionally biased region" description="Basic and acidic residues" evidence="1">
    <location>
        <begin position="104"/>
        <end position="114"/>
    </location>
</feature>
<feature type="region of interest" description="Disordered" evidence="1">
    <location>
        <begin position="592"/>
        <end position="640"/>
    </location>
</feature>
<proteinExistence type="predicted"/>
<dbReference type="EMBL" id="HBIO01019246">
    <property type="protein sequence ID" value="CAE0469943.1"/>
    <property type="molecule type" value="Transcribed_RNA"/>
</dbReference>
<reference evidence="3" key="1">
    <citation type="submission" date="2021-01" db="EMBL/GenBank/DDBJ databases">
        <authorList>
            <person name="Corre E."/>
            <person name="Pelletier E."/>
            <person name="Niang G."/>
            <person name="Scheremetjew M."/>
            <person name="Finn R."/>
            <person name="Kale V."/>
            <person name="Holt S."/>
            <person name="Cochrane G."/>
            <person name="Meng A."/>
            <person name="Brown T."/>
            <person name="Cohen L."/>
        </authorList>
    </citation>
    <scope>NUCLEOTIDE SEQUENCE</scope>
    <source>
        <strain evidence="3">MM31A-1</strain>
    </source>
</reference>
<feature type="region of interest" description="Disordered" evidence="1">
    <location>
        <begin position="1604"/>
        <end position="1628"/>
    </location>
</feature>
<dbReference type="EMBL" id="HBIO01019247">
    <property type="protein sequence ID" value="CAE0469944.1"/>
    <property type="molecule type" value="Transcribed_RNA"/>
</dbReference>
<protein>
    <submittedName>
        <fullName evidence="3">Uncharacterized protein</fullName>
    </submittedName>
</protein>
<feature type="compositionally biased region" description="Low complexity" evidence="1">
    <location>
        <begin position="1311"/>
        <end position="1325"/>
    </location>
</feature>
<sequence length="1697" mass="193028">MTDGKRNVDPERIEEEKSIRMRSQFESLNAEMEIADYGVNNFGQSRRKISRQQSKVRTIKRKSLEVEDTKVAAIQTGQKKRMRGSRAALENEVIKGSLILAGRRSSDTSKKNEDSDSDYVEDEDDGNDCDVEMNNDDAEDVNEDEDEGRYELYADELNIDIDESDDGNDEMKDTSSKRTSRRQAQVSEISESISKKLKMSSQKFNGKKIAKTMYRLKNFKSHKMAQKHGAALGAHARGFNRTAVDKLKAVASAAPVAPQVYSSLGLVYESMLSEETAKSQQKGNGQPEKETRKVIAEVSKRKDVIDEGDVSDINPDHIKERIRLANKAFASYHVAALLCKMDYSLWVRAGDAALALANLHLECLHAPPILDDDFSQKKNGGDAQISKNDENITIPITTPEEYVQYHQAKRKKWLGEAKDDYQTADNLTPPGITVPAKLAHTQMELGNISEALTILTDLKNKSEVEINSKMEGKRQRSEMQRSYSAWLLYADLMLIVGHESRQWNQGIQTNENYMFRRWLRKYSTAFEWQERRLQTLCMALEAAAGTKSCMKILSWTRDRAERIRSSNSNTDQDRTRWQIGNDNYDLDREQLEKKNGDDEKSVLSSPSDNDKIKDHCEGQAEENSEHDRRNKTAYKPHRSLSSLKMLGNTFDREREELLLSNQRELIDLETSITDMSLQNDAKAMKEKELEALKKQHKSSILDLVGKYHEQRKCLEQRKDEVDSRHNQRELPLSASCATICDVATQLIKLCLAMNLYEGGRLAAEAVSVYLQQRASRQEQRLRRELIYQERQKNYGKSVLQLNKENYDDIINDLSDSENEDSGIILSDDDDFDSANGMKIMAMMKKGVLPPNLQLLYGLCLISEGNRDFLAMKMIKSIREIEDAEEVDGKLSAFHVSSNDTSLHLFRQAMVDPIKKMDAFALTSDVINKISKDEEWADRLLPLFQEYMEDLDADNVLDILKENPASLSIYMSMRRNSYLKIMFCNFRLNLAKARKIASNASEEKFYQNAYDRCQSVIEGVLRFQDAIWRTKADGNPIDDSVEMLNILSSAFTTSMYCVHNVSLDSKQRMLPYLLTKIKACVSIMCRIDLSRSGRSFAQPTSMITESWINFPVSSDWQSEESHSLISRCAYNFGVSCNVSSFSGWERDEFTLKLLKKNRKDTFFGVNIEGERVVSCLDQEGEASLSDQWQMIYRLVPTLCNLHFDQAVIDVKRAQWCQDALELRKSTFKDAKIACYGEDSALNLMLTFAHISLLLTEIEKYEIDTYDLLKNSLSVVLPLSQMCLDQSLWDSELGMKGTEDESPDWMLFHEPSTKSSSVSKSKRNSQSGPSQSNIKGNQRRPRELRRKTPISKLIKVPTDVLHSEWNGRENFDESEDDEFIDHHLNKWNDNVSGPAKLAMKKLDYSIQKLRQCSTINALRKTSLQVALALLDVSSKKECRNPFICLSQASIFASQGQKGGNSDEDLKKALPRQEDCSAEEARHVLGRADCLRALHFTNEAMFLCSYVAKVCCLHRDKTELGHPWTPQWRVVGIMTYTISVGIDSVIDSLMEGETRKLALESWEKSVRAEIGRGRSDAIAMQRSFGHAINSPSKMQTRKQNGEKILDIQNSDLNQNESEEEADYDDEEENEMVSGDDVEIETDGNIGNETNKASGFELPLLDVKEVALNNIPDMSTPNNEMEEKPAHEMNVSYDNIPAVQV</sequence>
<evidence type="ECO:0000313" key="2">
    <source>
        <dbReference type="EMBL" id="CAE0469943.1"/>
    </source>
</evidence>
<feature type="compositionally biased region" description="Basic and acidic residues" evidence="1">
    <location>
        <begin position="592"/>
        <end position="601"/>
    </location>
</feature>
<feature type="compositionally biased region" description="Acidic residues" evidence="1">
    <location>
        <begin position="115"/>
        <end position="168"/>
    </location>
</feature>
<feature type="compositionally biased region" description="Basic and acidic residues" evidence="1">
    <location>
        <begin position="608"/>
        <end position="630"/>
    </location>
</feature>
<feature type="compositionally biased region" description="Basic residues" evidence="1">
    <location>
        <begin position="1335"/>
        <end position="1346"/>
    </location>
</feature>
<gene>
    <name evidence="2" type="ORF">CDEB00056_LOCUS14796</name>
    <name evidence="3" type="ORF">CDEB00056_LOCUS14797</name>
</gene>
<feature type="compositionally biased region" description="Acidic residues" evidence="1">
    <location>
        <begin position="1613"/>
        <end position="1628"/>
    </location>
</feature>